<evidence type="ECO:0000259" key="2">
    <source>
        <dbReference type="Pfam" id="PF01579"/>
    </source>
</evidence>
<feature type="chain" id="PRO_5003175632" description="T20D4.11-like domain-containing protein" evidence="1">
    <location>
        <begin position="20"/>
        <end position="217"/>
    </location>
</feature>
<dbReference type="eggNOG" id="ENOG502TJSZ">
    <property type="taxonomic scope" value="Eukaryota"/>
</dbReference>
<protein>
    <recommendedName>
        <fullName evidence="2">T20D4.11-like domain-containing protein</fullName>
    </recommendedName>
</protein>
<organism evidence="4">
    <name type="scientific">Caenorhabditis remanei</name>
    <name type="common">Caenorhabditis vulgaris</name>
    <dbReference type="NCBI Taxonomy" id="31234"/>
    <lineage>
        <taxon>Eukaryota</taxon>
        <taxon>Metazoa</taxon>
        <taxon>Ecdysozoa</taxon>
        <taxon>Nematoda</taxon>
        <taxon>Chromadorea</taxon>
        <taxon>Rhabditida</taxon>
        <taxon>Rhabditina</taxon>
        <taxon>Rhabditomorpha</taxon>
        <taxon>Rhabditoidea</taxon>
        <taxon>Rhabditidae</taxon>
        <taxon>Peloderinae</taxon>
        <taxon>Caenorhabditis</taxon>
    </lineage>
</organism>
<accession>E3MWE0</accession>
<reference evidence="3" key="1">
    <citation type="submission" date="2007-07" db="EMBL/GenBank/DDBJ databases">
        <title>PCAP assembly of the Caenorhabditis remanei genome.</title>
        <authorList>
            <consortium name="The Caenorhabditis remanei Sequencing Consortium"/>
            <person name="Wilson R.K."/>
        </authorList>
    </citation>
    <scope>NUCLEOTIDE SEQUENCE [LARGE SCALE GENOMIC DNA]</scope>
    <source>
        <strain evidence="3">PB4641</strain>
    </source>
</reference>
<sequence>MSWLCILVPFISFTLTTEGKPTYSCAIEVIGPKISKCLFVSVASNRSFFHFLHFKTLKNMTEIGNNYKNKRLDVEKQNKYLENCEFFSTCRSDFECLKSFTKEVEVAFIAVEVECESAKFIVKDFSSCGQKLDDRNSTCSQDYNPFPGIKPEDVPSILVNGRKESCDDLVGDKDCMKTEIIELCGEDEYEKFRQVTIFLPSMQVELAKSLRMCEAKV</sequence>
<gene>
    <name evidence="3" type="ORF">CRE_01173</name>
</gene>
<dbReference type="InterPro" id="IPR002542">
    <property type="entry name" value="T20D4.11-like_dom"/>
</dbReference>
<evidence type="ECO:0000313" key="4">
    <source>
        <dbReference type="Proteomes" id="UP000008281"/>
    </source>
</evidence>
<proteinExistence type="predicted"/>
<dbReference type="AlphaFoldDB" id="E3MWE0"/>
<evidence type="ECO:0000256" key="1">
    <source>
        <dbReference type="SAM" id="SignalP"/>
    </source>
</evidence>
<dbReference type="HOGENOM" id="CLU_078890_2_0_1"/>
<dbReference type="InParanoid" id="E3MWE0"/>
<dbReference type="Pfam" id="PF01579">
    <property type="entry name" value="DUF19"/>
    <property type="match status" value="1"/>
</dbReference>
<dbReference type="OrthoDB" id="5904617at2759"/>
<evidence type="ECO:0000313" key="3">
    <source>
        <dbReference type="EMBL" id="EFP10601.1"/>
    </source>
</evidence>
<dbReference type="EMBL" id="DS268487">
    <property type="protein sequence ID" value="EFP10601.1"/>
    <property type="molecule type" value="Genomic_DNA"/>
</dbReference>
<dbReference type="PANTHER" id="PTHR21453">
    <property type="entry name" value="DUF19 DOMAIN-CONTAINING PROTEIN-RELATED-RELATED"/>
    <property type="match status" value="1"/>
</dbReference>
<dbReference type="OMA" id="GPKISKC"/>
<keyword evidence="1" id="KW-0732">Signal</keyword>
<feature type="domain" description="T20D4.11-like" evidence="2">
    <location>
        <begin position="57"/>
        <end position="195"/>
    </location>
</feature>
<feature type="signal peptide" evidence="1">
    <location>
        <begin position="1"/>
        <end position="19"/>
    </location>
</feature>
<dbReference type="Proteomes" id="UP000008281">
    <property type="component" value="Unassembled WGS sequence"/>
</dbReference>
<keyword evidence="4" id="KW-1185">Reference proteome</keyword>
<name>E3MWE0_CAERE</name>